<dbReference type="AlphaFoldDB" id="A0A396J6X8"/>
<comment type="caution">
    <text evidence="2">The sequence shown here is derived from an EMBL/GenBank/DDBJ whole genome shotgun (WGS) entry which is preliminary data.</text>
</comment>
<accession>A0A396J6X8</accession>
<feature type="transmembrane region" description="Helical" evidence="1">
    <location>
        <begin position="12"/>
        <end position="30"/>
    </location>
</feature>
<dbReference type="Gramene" id="rna9846">
    <property type="protein sequence ID" value="RHN73946.1"/>
    <property type="gene ID" value="gene9846"/>
</dbReference>
<dbReference type="EMBL" id="PSQE01000002">
    <property type="protein sequence ID" value="RHN73946.1"/>
    <property type="molecule type" value="Genomic_DNA"/>
</dbReference>
<organism evidence="2">
    <name type="scientific">Medicago truncatula</name>
    <name type="common">Barrel medic</name>
    <name type="synonym">Medicago tribuloides</name>
    <dbReference type="NCBI Taxonomy" id="3880"/>
    <lineage>
        <taxon>Eukaryota</taxon>
        <taxon>Viridiplantae</taxon>
        <taxon>Streptophyta</taxon>
        <taxon>Embryophyta</taxon>
        <taxon>Tracheophyta</taxon>
        <taxon>Spermatophyta</taxon>
        <taxon>Magnoliopsida</taxon>
        <taxon>eudicotyledons</taxon>
        <taxon>Gunneridae</taxon>
        <taxon>Pentapetalae</taxon>
        <taxon>rosids</taxon>
        <taxon>fabids</taxon>
        <taxon>Fabales</taxon>
        <taxon>Fabaceae</taxon>
        <taxon>Papilionoideae</taxon>
        <taxon>50 kb inversion clade</taxon>
        <taxon>NPAAA clade</taxon>
        <taxon>Hologalegina</taxon>
        <taxon>IRL clade</taxon>
        <taxon>Trifolieae</taxon>
        <taxon>Medicago</taxon>
    </lineage>
</organism>
<name>A0A396J6X8_MEDTR</name>
<protein>
    <recommendedName>
        <fullName evidence="3">Transmembrane protein</fullName>
    </recommendedName>
</protein>
<evidence type="ECO:0000313" key="2">
    <source>
        <dbReference type="EMBL" id="RHN73946.1"/>
    </source>
</evidence>
<reference evidence="2" key="1">
    <citation type="journal article" date="2018" name="Nat. Plants">
        <title>Whole-genome landscape of Medicago truncatula symbiotic genes.</title>
        <authorList>
            <person name="Pecrix Y."/>
            <person name="Gamas P."/>
            <person name="Carrere S."/>
        </authorList>
    </citation>
    <scope>NUCLEOTIDE SEQUENCE</scope>
    <source>
        <tissue evidence="2">Leaves</tissue>
    </source>
</reference>
<gene>
    <name evidence="2" type="ORF">MtrunA17_Chr2g0304121</name>
</gene>
<evidence type="ECO:0000256" key="1">
    <source>
        <dbReference type="SAM" id="Phobius"/>
    </source>
</evidence>
<keyword evidence="1" id="KW-0812">Transmembrane</keyword>
<keyword evidence="1" id="KW-1133">Transmembrane helix</keyword>
<sequence length="65" mass="7548">MQSGGNMTNIIKFVKVMIYFLSIFLISTYFKGKPFFILFKFSSLLIVDNIVSHFNNIVYLLCSLQ</sequence>
<dbReference type="Proteomes" id="UP000265566">
    <property type="component" value="Chromosome 2"/>
</dbReference>
<proteinExistence type="predicted"/>
<evidence type="ECO:0008006" key="3">
    <source>
        <dbReference type="Google" id="ProtNLM"/>
    </source>
</evidence>
<keyword evidence="1" id="KW-0472">Membrane</keyword>